<keyword evidence="1" id="KW-1133">Transmembrane helix</keyword>
<evidence type="ECO:0000256" key="1">
    <source>
        <dbReference type="SAM" id="Phobius"/>
    </source>
</evidence>
<proteinExistence type="predicted"/>
<feature type="transmembrane region" description="Helical" evidence="1">
    <location>
        <begin position="12"/>
        <end position="33"/>
    </location>
</feature>
<dbReference type="AlphaFoldDB" id="A0A1I1JQT4"/>
<keyword evidence="1" id="KW-0472">Membrane</keyword>
<reference evidence="2 3" key="1">
    <citation type="submission" date="2016-10" db="EMBL/GenBank/DDBJ databases">
        <authorList>
            <person name="de Groot N.N."/>
        </authorList>
    </citation>
    <scope>NUCLEOTIDE SEQUENCE [LARGE SCALE GENOMIC DNA]</scope>
    <source>
        <strain evidence="2 3">DSM 22900</strain>
    </source>
</reference>
<organism evidence="2 3">
    <name type="scientific">Parapedobacter composti</name>
    <dbReference type="NCBI Taxonomy" id="623281"/>
    <lineage>
        <taxon>Bacteria</taxon>
        <taxon>Pseudomonadati</taxon>
        <taxon>Bacteroidota</taxon>
        <taxon>Sphingobacteriia</taxon>
        <taxon>Sphingobacteriales</taxon>
        <taxon>Sphingobacteriaceae</taxon>
        <taxon>Parapedobacter</taxon>
    </lineage>
</organism>
<sequence length="46" mass="5237">MVGATEPQILRLVVSVAFIYCPMILFGYFCLLIRYADFEFKQSATA</sequence>
<keyword evidence="3" id="KW-1185">Reference proteome</keyword>
<accession>A0A1I1JQT4</accession>
<evidence type="ECO:0000313" key="3">
    <source>
        <dbReference type="Proteomes" id="UP000199577"/>
    </source>
</evidence>
<name>A0A1I1JQT4_9SPHI</name>
<protein>
    <submittedName>
        <fullName evidence="2">Uncharacterized protein</fullName>
    </submittedName>
</protein>
<evidence type="ECO:0000313" key="2">
    <source>
        <dbReference type="EMBL" id="SFC48223.1"/>
    </source>
</evidence>
<dbReference type="EMBL" id="FOLL01000012">
    <property type="protein sequence ID" value="SFC48223.1"/>
    <property type="molecule type" value="Genomic_DNA"/>
</dbReference>
<gene>
    <name evidence="2" type="ORF">SAMN05421747_11253</name>
</gene>
<dbReference type="Proteomes" id="UP000199577">
    <property type="component" value="Unassembled WGS sequence"/>
</dbReference>
<keyword evidence="1" id="KW-0812">Transmembrane</keyword>